<feature type="transmembrane region" description="Helical" evidence="1">
    <location>
        <begin position="12"/>
        <end position="31"/>
    </location>
</feature>
<protein>
    <submittedName>
        <fullName evidence="2">DUF2905 domain-containing protein</fullName>
    </submittedName>
</protein>
<evidence type="ECO:0000256" key="1">
    <source>
        <dbReference type="SAM" id="Phobius"/>
    </source>
</evidence>
<dbReference type="PANTHER" id="PTHR36443">
    <property type="entry name" value="BSR5223 PROTEIN"/>
    <property type="match status" value="1"/>
</dbReference>
<accession>A0A7V3PS76</accession>
<dbReference type="Pfam" id="PF11146">
    <property type="entry name" value="DUF2905"/>
    <property type="match status" value="1"/>
</dbReference>
<dbReference type="EMBL" id="DTMZ01000004">
    <property type="protein sequence ID" value="HGD12531.1"/>
    <property type="molecule type" value="Genomic_DNA"/>
</dbReference>
<dbReference type="PANTHER" id="PTHR36443:SF1">
    <property type="entry name" value="BSR5223 PROTEIN"/>
    <property type="match status" value="1"/>
</dbReference>
<gene>
    <name evidence="2" type="ORF">ENX16_00375</name>
</gene>
<dbReference type="AlphaFoldDB" id="A0A7V3PS76"/>
<feature type="transmembrane region" description="Helical" evidence="1">
    <location>
        <begin position="51"/>
        <end position="73"/>
    </location>
</feature>
<reference evidence="2" key="1">
    <citation type="journal article" date="2020" name="mSystems">
        <title>Genome- and Community-Level Interaction Insights into Carbon Utilization and Element Cycling Functions of Hydrothermarchaeota in Hydrothermal Sediment.</title>
        <authorList>
            <person name="Zhou Z."/>
            <person name="Liu Y."/>
            <person name="Xu W."/>
            <person name="Pan J."/>
            <person name="Luo Z.H."/>
            <person name="Li M."/>
        </authorList>
    </citation>
    <scope>NUCLEOTIDE SEQUENCE [LARGE SCALE GENOMIC DNA]</scope>
    <source>
        <strain evidence="2">SpSt-914</strain>
    </source>
</reference>
<dbReference type="InterPro" id="IPR021320">
    <property type="entry name" value="DUF2905"/>
</dbReference>
<proteinExistence type="predicted"/>
<keyword evidence="1" id="KW-1133">Transmembrane helix</keyword>
<organism evidence="2">
    <name type="scientific">candidate division WOR-3 bacterium</name>
    <dbReference type="NCBI Taxonomy" id="2052148"/>
    <lineage>
        <taxon>Bacteria</taxon>
        <taxon>Bacteria division WOR-3</taxon>
    </lineage>
</organism>
<name>A0A7V3PS76_UNCW3</name>
<keyword evidence="1" id="KW-0812">Transmembrane</keyword>
<comment type="caution">
    <text evidence="2">The sequence shown here is derived from an EMBL/GenBank/DDBJ whole genome shotgun (WGS) entry which is preliminary data.</text>
</comment>
<sequence length="76" mass="8443">MVTDSLTGVARFLIFTGTILVMLGLGILLFSRLGVFRLPGDIVIERRNLVVYIPIVSSILLSLILSVILSLIFRRQ</sequence>
<evidence type="ECO:0000313" key="2">
    <source>
        <dbReference type="EMBL" id="HGD12531.1"/>
    </source>
</evidence>
<keyword evidence="1" id="KW-0472">Membrane</keyword>